<reference evidence="4 5" key="1">
    <citation type="submission" date="2019-01" db="EMBL/GenBank/DDBJ databases">
        <title>Genome Assembly of Collichthys lucidus.</title>
        <authorList>
            <person name="Cai M."/>
            <person name="Xiao S."/>
        </authorList>
    </citation>
    <scope>NUCLEOTIDE SEQUENCE [LARGE SCALE GENOMIC DNA]</scope>
    <source>
        <strain evidence="4">JT15FE1705JMU</strain>
        <tissue evidence="4">Muscle</tissue>
    </source>
</reference>
<proteinExistence type="predicted"/>
<dbReference type="PANTHER" id="PTHR23352">
    <property type="entry name" value="NEURAL PROLIFERATION DIFFERENTIATION AND CONTROL PROTEIN-1 NPDC-1 PROTEIN"/>
    <property type="match status" value="1"/>
</dbReference>
<feature type="compositionally biased region" description="Basic and acidic residues" evidence="1">
    <location>
        <begin position="79"/>
        <end position="89"/>
    </location>
</feature>
<name>A0A4U5V9Z8_COLLU</name>
<keyword evidence="3" id="KW-0732">Signal</keyword>
<dbReference type="EMBL" id="CM014093">
    <property type="protein sequence ID" value="TKS84609.1"/>
    <property type="molecule type" value="Genomic_DNA"/>
</dbReference>
<dbReference type="Pfam" id="PF06809">
    <property type="entry name" value="NPDC1"/>
    <property type="match status" value="1"/>
</dbReference>
<keyword evidence="2" id="KW-0812">Transmembrane</keyword>
<accession>A0A4U5V9Z8</accession>
<protein>
    <submittedName>
        <fullName evidence="4">Neural proliferation differentiation and control protein 1</fullName>
    </submittedName>
</protein>
<feature type="transmembrane region" description="Helical" evidence="2">
    <location>
        <begin position="146"/>
        <end position="170"/>
    </location>
</feature>
<dbReference type="AlphaFoldDB" id="A0A4U5V9Z8"/>
<keyword evidence="2" id="KW-1133">Transmembrane helix</keyword>
<keyword evidence="2" id="KW-0472">Membrane</keyword>
<feature type="compositionally biased region" description="Polar residues" evidence="1">
    <location>
        <begin position="95"/>
        <end position="110"/>
    </location>
</feature>
<keyword evidence="5" id="KW-1185">Reference proteome</keyword>
<feature type="region of interest" description="Disordered" evidence="1">
    <location>
        <begin position="66"/>
        <end position="133"/>
    </location>
</feature>
<sequence length="299" mass="32310">MLLLSCPRNGRLCRASPLLLAAVLLCVVPVSGSLPDKVTFDPNLDEEIDYLHSIIEKQQLVSKTEKQHHVSAAVTSQTDVKKSKTDASNHKQKSQSHLSDQTPHATTTTAPRVAASALPNTPHPKATGHERRVGPIAIAQTRTDTIIVIMISVCVAVGTVAVILATVCYVKLQKDQRLAQKVDYPAFGGASVSGAATNGNGPSMGDKTLAQSAQMYHYQHQKQQMLSELMVDHRNSGSEIHGVPRGQIVQWHPLSLPAVCLPAAICGQRLALGERICTVLGPSKAFEWPLIKGEWEKFT</sequence>
<feature type="signal peptide" evidence="3">
    <location>
        <begin position="1"/>
        <end position="32"/>
    </location>
</feature>
<evidence type="ECO:0000256" key="1">
    <source>
        <dbReference type="SAM" id="MobiDB-lite"/>
    </source>
</evidence>
<dbReference type="PANTHER" id="PTHR23352:SF2">
    <property type="entry name" value="NEURAL PROLIFERATION DIFFERENTIATION AND CONTROL PROTEIN 1"/>
    <property type="match status" value="1"/>
</dbReference>
<dbReference type="GO" id="GO:0016020">
    <property type="term" value="C:membrane"/>
    <property type="evidence" value="ECO:0007669"/>
    <property type="project" value="InterPro"/>
</dbReference>
<feature type="chain" id="PRO_5020435967" evidence="3">
    <location>
        <begin position="33"/>
        <end position="299"/>
    </location>
</feature>
<dbReference type="InterPro" id="IPR009635">
    <property type="entry name" value="NPDC1"/>
</dbReference>
<evidence type="ECO:0000313" key="5">
    <source>
        <dbReference type="Proteomes" id="UP000298787"/>
    </source>
</evidence>
<gene>
    <name evidence="4" type="ORF">D9C73_018623</name>
</gene>
<evidence type="ECO:0000313" key="4">
    <source>
        <dbReference type="EMBL" id="TKS84609.1"/>
    </source>
</evidence>
<evidence type="ECO:0000256" key="2">
    <source>
        <dbReference type="SAM" id="Phobius"/>
    </source>
</evidence>
<organism evidence="4 5">
    <name type="scientific">Collichthys lucidus</name>
    <name type="common">Big head croaker</name>
    <name type="synonym">Sciaena lucida</name>
    <dbReference type="NCBI Taxonomy" id="240159"/>
    <lineage>
        <taxon>Eukaryota</taxon>
        <taxon>Metazoa</taxon>
        <taxon>Chordata</taxon>
        <taxon>Craniata</taxon>
        <taxon>Vertebrata</taxon>
        <taxon>Euteleostomi</taxon>
        <taxon>Actinopterygii</taxon>
        <taxon>Neopterygii</taxon>
        <taxon>Teleostei</taxon>
        <taxon>Neoteleostei</taxon>
        <taxon>Acanthomorphata</taxon>
        <taxon>Eupercaria</taxon>
        <taxon>Sciaenidae</taxon>
        <taxon>Collichthys</taxon>
    </lineage>
</organism>
<dbReference type="Proteomes" id="UP000298787">
    <property type="component" value="Chromosome 16"/>
</dbReference>
<evidence type="ECO:0000256" key="3">
    <source>
        <dbReference type="SAM" id="SignalP"/>
    </source>
</evidence>
<dbReference type="STRING" id="240159.A0A4U5V9Z8"/>